<dbReference type="GO" id="GO:0016616">
    <property type="term" value="F:oxidoreductase activity, acting on the CH-OH group of donors, NAD or NADP as acceptor"/>
    <property type="evidence" value="ECO:0007669"/>
    <property type="project" value="TreeGrafter"/>
</dbReference>
<evidence type="ECO:0000313" key="4">
    <source>
        <dbReference type="EMBL" id="KKB12406.1"/>
    </source>
</evidence>
<keyword evidence="2" id="KW-0560">Oxidoreductase</keyword>
<dbReference type="Pfam" id="PF00106">
    <property type="entry name" value="adh_short"/>
    <property type="match status" value="1"/>
</dbReference>
<evidence type="ECO:0000256" key="1">
    <source>
        <dbReference type="ARBA" id="ARBA00006484"/>
    </source>
</evidence>
<dbReference type="PANTHER" id="PTHR42760:SF133">
    <property type="entry name" value="3-OXOACYL-[ACYL-CARRIER-PROTEIN] REDUCTASE"/>
    <property type="match status" value="1"/>
</dbReference>
<sequence>MSNIFSVEGKVVVVTGGLGQLGREFASSLANAGAKAAIYSRRPIEDAELDRLFPGLGRDRLRVYVASVTDKEALEAATDQLVADWGVPHALVNNAGIDSKPDGAADQNGPFETYPQKYWDEIIDVNLTGVMLCTQVIGSRMAELKRGSIINVGSIYGIVSPNQALYAYREARDGVPFFKAVSYAASKSGLVNLTRYVATYWAPKNVRCNLISFGGVKTGSFDKEFVENFLARVPLGRQAEKGEYNGVIQFLASDASSYMTGSNVVVDGGFTAW</sequence>
<keyword evidence="5" id="KW-1185">Reference proteome</keyword>
<dbReference type="OrthoDB" id="9803333at2"/>
<dbReference type="Pfam" id="PF13561">
    <property type="entry name" value="adh_short_C2"/>
    <property type="match status" value="1"/>
</dbReference>
<reference evidence="4 5" key="1">
    <citation type="submission" date="2015-03" db="EMBL/GenBank/DDBJ databases">
        <authorList>
            <person name="Hassan Y.I."/>
            <person name="Lepp D."/>
            <person name="Li X.-Z."/>
            <person name="Zhou T."/>
        </authorList>
    </citation>
    <scope>NUCLEOTIDE SEQUENCE [LARGE SCALE GENOMIC DNA]</scope>
    <source>
        <strain evidence="4 5">BD-c194</strain>
    </source>
</reference>
<gene>
    <name evidence="4" type="ORF">VE25_07600</name>
</gene>
<dbReference type="PATRIC" id="fig|443610.3.peg.4089"/>
<comment type="similarity">
    <text evidence="1 3">Belongs to the short-chain dehydrogenases/reductases (SDR) family.</text>
</comment>
<dbReference type="Gene3D" id="3.40.50.720">
    <property type="entry name" value="NAD(P)-binding Rossmann-like Domain"/>
    <property type="match status" value="1"/>
</dbReference>
<dbReference type="InterPro" id="IPR036291">
    <property type="entry name" value="NAD(P)-bd_dom_sf"/>
</dbReference>
<dbReference type="RefSeq" id="WP_046107996.1">
    <property type="nucleotide sequence ID" value="NZ_JZEX01000081.1"/>
</dbReference>
<dbReference type="FunFam" id="3.40.50.720:FF:000084">
    <property type="entry name" value="Short-chain dehydrogenase reductase"/>
    <property type="match status" value="1"/>
</dbReference>
<protein>
    <submittedName>
        <fullName evidence="4">Short-chain dehydrogenase</fullName>
    </submittedName>
</protein>
<dbReference type="PRINTS" id="PR00080">
    <property type="entry name" value="SDRFAMILY"/>
</dbReference>
<dbReference type="PRINTS" id="PR00081">
    <property type="entry name" value="GDHRDH"/>
</dbReference>
<dbReference type="STRING" id="443610.VE25_07600"/>
<comment type="caution">
    <text evidence="4">The sequence shown here is derived from an EMBL/GenBank/DDBJ whole genome shotgun (WGS) entry which is preliminary data.</text>
</comment>
<evidence type="ECO:0000256" key="2">
    <source>
        <dbReference type="ARBA" id="ARBA00023002"/>
    </source>
</evidence>
<name>A0A0F5FU51_9HYPH</name>
<dbReference type="Proteomes" id="UP000033632">
    <property type="component" value="Unassembled WGS sequence"/>
</dbReference>
<proteinExistence type="inferred from homology"/>
<dbReference type="InterPro" id="IPR002347">
    <property type="entry name" value="SDR_fam"/>
</dbReference>
<organism evidence="4 5">
    <name type="scientific">Devosia geojensis</name>
    <dbReference type="NCBI Taxonomy" id="443610"/>
    <lineage>
        <taxon>Bacteria</taxon>
        <taxon>Pseudomonadati</taxon>
        <taxon>Pseudomonadota</taxon>
        <taxon>Alphaproteobacteria</taxon>
        <taxon>Hyphomicrobiales</taxon>
        <taxon>Devosiaceae</taxon>
        <taxon>Devosia</taxon>
    </lineage>
</organism>
<dbReference type="PANTHER" id="PTHR42760">
    <property type="entry name" value="SHORT-CHAIN DEHYDROGENASES/REDUCTASES FAMILY MEMBER"/>
    <property type="match status" value="1"/>
</dbReference>
<dbReference type="AlphaFoldDB" id="A0A0F5FU51"/>
<accession>A0A0F5FU51</accession>
<dbReference type="EMBL" id="JZEX01000081">
    <property type="protein sequence ID" value="KKB12406.1"/>
    <property type="molecule type" value="Genomic_DNA"/>
</dbReference>
<dbReference type="SUPFAM" id="SSF51735">
    <property type="entry name" value="NAD(P)-binding Rossmann-fold domains"/>
    <property type="match status" value="1"/>
</dbReference>
<evidence type="ECO:0000313" key="5">
    <source>
        <dbReference type="Proteomes" id="UP000033632"/>
    </source>
</evidence>
<evidence type="ECO:0000256" key="3">
    <source>
        <dbReference type="RuleBase" id="RU000363"/>
    </source>
</evidence>